<keyword evidence="2" id="KW-1185">Reference proteome</keyword>
<dbReference type="AlphaFoldDB" id="A0AAV2EB38"/>
<evidence type="ECO:0000313" key="1">
    <source>
        <dbReference type="EMBL" id="CAL1383111.1"/>
    </source>
</evidence>
<dbReference type="EMBL" id="OZ034817">
    <property type="protein sequence ID" value="CAL1383111.1"/>
    <property type="molecule type" value="Genomic_DNA"/>
</dbReference>
<sequence>MRESQFSSTSSRCVALQSSATGNKTASPALLSSSYPGVIPPLGSTILHPSGSCTVFRFLNVKPTAAFSATISGRRHPHSKSR</sequence>
<protein>
    <submittedName>
        <fullName evidence="1">Uncharacterized protein</fullName>
    </submittedName>
</protein>
<evidence type="ECO:0000313" key="2">
    <source>
        <dbReference type="Proteomes" id="UP001497516"/>
    </source>
</evidence>
<dbReference type="Proteomes" id="UP001497516">
    <property type="component" value="Chromosome 4"/>
</dbReference>
<accession>A0AAV2EB38</accession>
<gene>
    <name evidence="1" type="ORF">LTRI10_LOCUS24400</name>
</gene>
<proteinExistence type="predicted"/>
<name>A0AAV2EB38_9ROSI</name>
<organism evidence="1 2">
    <name type="scientific">Linum trigynum</name>
    <dbReference type="NCBI Taxonomy" id="586398"/>
    <lineage>
        <taxon>Eukaryota</taxon>
        <taxon>Viridiplantae</taxon>
        <taxon>Streptophyta</taxon>
        <taxon>Embryophyta</taxon>
        <taxon>Tracheophyta</taxon>
        <taxon>Spermatophyta</taxon>
        <taxon>Magnoliopsida</taxon>
        <taxon>eudicotyledons</taxon>
        <taxon>Gunneridae</taxon>
        <taxon>Pentapetalae</taxon>
        <taxon>rosids</taxon>
        <taxon>fabids</taxon>
        <taxon>Malpighiales</taxon>
        <taxon>Linaceae</taxon>
        <taxon>Linum</taxon>
    </lineage>
</organism>
<reference evidence="1 2" key="1">
    <citation type="submission" date="2024-04" db="EMBL/GenBank/DDBJ databases">
        <authorList>
            <person name="Fracassetti M."/>
        </authorList>
    </citation>
    <scope>NUCLEOTIDE SEQUENCE [LARGE SCALE GENOMIC DNA]</scope>
</reference>